<evidence type="ECO:0000259" key="1">
    <source>
        <dbReference type="Pfam" id="PF18198"/>
    </source>
</evidence>
<keyword evidence="4" id="KW-1185">Reference proteome</keyword>
<reference evidence="3 4" key="1">
    <citation type="submission" date="2019-03" db="EMBL/GenBank/DDBJ databases">
        <title>First draft genome of Liparis tanakae, snailfish: a comprehensive survey of snailfish specific genes.</title>
        <authorList>
            <person name="Kim W."/>
            <person name="Song I."/>
            <person name="Jeong J.-H."/>
            <person name="Kim D."/>
            <person name="Kim S."/>
            <person name="Ryu S."/>
            <person name="Song J.Y."/>
            <person name="Lee S.K."/>
        </authorList>
    </citation>
    <scope>NUCLEOTIDE SEQUENCE [LARGE SCALE GENOMIC DNA]</scope>
    <source>
        <tissue evidence="3">Muscle</tissue>
    </source>
</reference>
<gene>
    <name evidence="3" type="primary">DNAH10_0</name>
    <name evidence="3" type="ORF">EYF80_036878</name>
</gene>
<proteinExistence type="predicted"/>
<dbReference type="InterPro" id="IPR042219">
    <property type="entry name" value="AAA_lid_11_sf"/>
</dbReference>
<dbReference type="EMBL" id="SRLO01000532">
    <property type="protein sequence ID" value="TNN52940.1"/>
    <property type="molecule type" value="Genomic_DNA"/>
</dbReference>
<evidence type="ECO:0000259" key="2">
    <source>
        <dbReference type="Pfam" id="PF18199"/>
    </source>
</evidence>
<dbReference type="GO" id="GO:0007018">
    <property type="term" value="P:microtubule-based movement"/>
    <property type="evidence" value="ECO:0007669"/>
    <property type="project" value="InterPro"/>
</dbReference>
<dbReference type="InterPro" id="IPR041228">
    <property type="entry name" value="Dynein_C"/>
</dbReference>
<evidence type="ECO:0000313" key="4">
    <source>
        <dbReference type="Proteomes" id="UP000314294"/>
    </source>
</evidence>
<dbReference type="Proteomes" id="UP000314294">
    <property type="component" value="Unassembled WGS sequence"/>
</dbReference>
<protein>
    <submittedName>
        <fullName evidence="3">Dynein heavy chain 10, axonemal</fullName>
    </submittedName>
</protein>
<name>A0A4Z2GHY8_9TELE</name>
<dbReference type="InterPro" id="IPR026983">
    <property type="entry name" value="DHC"/>
</dbReference>
<dbReference type="PANTHER" id="PTHR22878">
    <property type="entry name" value="DYNEIN HEAVY CHAIN 6, AXONEMAL-LIKE-RELATED"/>
    <property type="match status" value="1"/>
</dbReference>
<evidence type="ECO:0000313" key="3">
    <source>
        <dbReference type="EMBL" id="TNN52940.1"/>
    </source>
</evidence>
<dbReference type="AlphaFoldDB" id="A0A4Z2GHY8"/>
<comment type="caution">
    <text evidence="3">The sequence shown here is derived from an EMBL/GenBank/DDBJ whole genome shotgun (WGS) entry which is preliminary data.</text>
</comment>
<dbReference type="Gene3D" id="1.10.8.720">
    <property type="entry name" value="Region D6 of dynein motor"/>
    <property type="match status" value="1"/>
</dbReference>
<dbReference type="InterPro" id="IPR041658">
    <property type="entry name" value="AAA_lid_11"/>
</dbReference>
<sequence>MEILKTYLTKAHNQGESNIPWGSLKYLIGEVMYGGRAIDSFDRRILTVYMDEYLGDFLFYTFRQFHFFSNKDVDYKIPSTGSGSKKEYVDEIETLPLANTPEVMGLHSNAEIGYYTQAAKDMWTHLIDLQPQTGESSGSIGRDEFISQVAQDIQNKLPTLFDMDVICKRFGTDISPTSVVLLQELERFNKLVVRMQRSLAELQRVRRRG</sequence>
<feature type="domain" description="Dynein heavy chain AAA lid" evidence="1">
    <location>
        <begin position="2"/>
        <end position="110"/>
    </location>
</feature>
<accession>A0A4Z2GHY8</accession>
<organism evidence="3 4">
    <name type="scientific">Liparis tanakae</name>
    <name type="common">Tanaka's snailfish</name>
    <dbReference type="NCBI Taxonomy" id="230148"/>
    <lineage>
        <taxon>Eukaryota</taxon>
        <taxon>Metazoa</taxon>
        <taxon>Chordata</taxon>
        <taxon>Craniata</taxon>
        <taxon>Vertebrata</taxon>
        <taxon>Euteleostomi</taxon>
        <taxon>Actinopterygii</taxon>
        <taxon>Neopterygii</taxon>
        <taxon>Teleostei</taxon>
        <taxon>Neoteleostei</taxon>
        <taxon>Acanthomorphata</taxon>
        <taxon>Eupercaria</taxon>
        <taxon>Perciformes</taxon>
        <taxon>Cottioidei</taxon>
        <taxon>Cottales</taxon>
        <taxon>Liparidae</taxon>
        <taxon>Liparis</taxon>
    </lineage>
</organism>
<dbReference type="Pfam" id="PF18199">
    <property type="entry name" value="Dynein_C"/>
    <property type="match status" value="1"/>
</dbReference>
<dbReference type="Gene3D" id="1.20.1270.280">
    <property type="match status" value="1"/>
</dbReference>
<dbReference type="Pfam" id="PF18198">
    <property type="entry name" value="AAA_lid_11"/>
    <property type="match status" value="1"/>
</dbReference>
<dbReference type="GO" id="GO:0045505">
    <property type="term" value="F:dynein intermediate chain binding"/>
    <property type="evidence" value="ECO:0007669"/>
    <property type="project" value="InterPro"/>
</dbReference>
<feature type="domain" description="Dynein heavy chain C-terminal" evidence="2">
    <location>
        <begin position="116"/>
        <end position="205"/>
    </location>
</feature>
<dbReference type="GO" id="GO:0051959">
    <property type="term" value="F:dynein light intermediate chain binding"/>
    <property type="evidence" value="ECO:0007669"/>
    <property type="project" value="InterPro"/>
</dbReference>
<dbReference type="GO" id="GO:0030286">
    <property type="term" value="C:dynein complex"/>
    <property type="evidence" value="ECO:0007669"/>
    <property type="project" value="InterPro"/>
</dbReference>
<dbReference type="OrthoDB" id="64868at2759"/>
<dbReference type="PANTHER" id="PTHR22878:SF63">
    <property type="entry name" value="DYNEIN AXONEMAL HEAVY CHAIN 10"/>
    <property type="match status" value="1"/>
</dbReference>